<evidence type="ECO:0000259" key="2">
    <source>
        <dbReference type="Pfam" id="PF04937"/>
    </source>
</evidence>
<dbReference type="InterPro" id="IPR007021">
    <property type="entry name" value="DUF659"/>
</dbReference>
<keyword evidence="4" id="KW-1185">Reference proteome</keyword>
<evidence type="ECO:0000313" key="4">
    <source>
        <dbReference type="Proteomes" id="UP000265520"/>
    </source>
</evidence>
<dbReference type="InterPro" id="IPR012337">
    <property type="entry name" value="RNaseH-like_sf"/>
</dbReference>
<evidence type="ECO:0000313" key="3">
    <source>
        <dbReference type="EMBL" id="MCH81698.1"/>
    </source>
</evidence>
<accession>A0A392M4M2</accession>
<dbReference type="EMBL" id="LXQA010002654">
    <property type="protein sequence ID" value="MCH81698.1"/>
    <property type="molecule type" value="Genomic_DNA"/>
</dbReference>
<feature type="compositionally biased region" description="Polar residues" evidence="1">
    <location>
        <begin position="178"/>
        <end position="187"/>
    </location>
</feature>
<dbReference type="Pfam" id="PF04937">
    <property type="entry name" value="DUF659"/>
    <property type="match status" value="1"/>
</dbReference>
<dbReference type="PANTHER" id="PTHR32166:SF122">
    <property type="entry name" value="OS09G0499600 PROTEIN"/>
    <property type="match status" value="1"/>
</dbReference>
<dbReference type="PANTHER" id="PTHR32166">
    <property type="entry name" value="OSJNBA0013A04.12 PROTEIN"/>
    <property type="match status" value="1"/>
</dbReference>
<proteinExistence type="predicted"/>
<feature type="compositionally biased region" description="Low complexity" evidence="1">
    <location>
        <begin position="218"/>
        <end position="227"/>
    </location>
</feature>
<dbReference type="Proteomes" id="UP000265520">
    <property type="component" value="Unassembled WGS sequence"/>
</dbReference>
<evidence type="ECO:0000256" key="1">
    <source>
        <dbReference type="SAM" id="MobiDB-lite"/>
    </source>
</evidence>
<name>A0A392M4M2_9FABA</name>
<reference evidence="3 4" key="1">
    <citation type="journal article" date="2018" name="Front. Plant Sci.">
        <title>Red Clover (Trifolium pratense) and Zigzag Clover (T. medium) - A Picture of Genomic Similarities and Differences.</title>
        <authorList>
            <person name="Dluhosova J."/>
            <person name="Istvanek J."/>
            <person name="Nedelnik J."/>
            <person name="Repkova J."/>
        </authorList>
    </citation>
    <scope>NUCLEOTIDE SEQUENCE [LARGE SCALE GENOMIC DNA]</scope>
    <source>
        <strain evidence="4">cv. 10/8</strain>
        <tissue evidence="3">Leaf</tissue>
    </source>
</reference>
<gene>
    <name evidence="3" type="ORF">A2U01_0002490</name>
</gene>
<comment type="caution">
    <text evidence="3">The sequence shown here is derived from an EMBL/GenBank/DDBJ whole genome shotgun (WGS) entry which is preliminary data.</text>
</comment>
<dbReference type="AlphaFoldDB" id="A0A392M4M2"/>
<feature type="compositionally biased region" description="Acidic residues" evidence="1">
    <location>
        <begin position="198"/>
        <end position="217"/>
    </location>
</feature>
<sequence>MSDGWTDKKRRSICNFLVNSPNGTIFLYSFDTSDISKTTDKVFKMLDDVVNLVGEENVVQVVTDNAANYKAAGENVDAYTEEFVLDSMKKHTKGKDLIRPGITRFATAYLTLSCLNDNKGALMSLFTSEDWKGNPNEENIVQTEVNVEQADVTVNNVEEDDVIVSNVVQSDGGGNVELSGSSSNPTLVNDEGVLSGAEFDDDDGEDTGEDDGDDYIGGDDFTGALDV</sequence>
<protein>
    <submittedName>
        <fullName evidence="3">HAT family dimerization domain containing protein</fullName>
    </submittedName>
</protein>
<feature type="domain" description="DUF659" evidence="2">
    <location>
        <begin position="1"/>
        <end position="85"/>
    </location>
</feature>
<dbReference type="SUPFAM" id="SSF53098">
    <property type="entry name" value="Ribonuclease H-like"/>
    <property type="match status" value="1"/>
</dbReference>
<organism evidence="3 4">
    <name type="scientific">Trifolium medium</name>
    <dbReference type="NCBI Taxonomy" id="97028"/>
    <lineage>
        <taxon>Eukaryota</taxon>
        <taxon>Viridiplantae</taxon>
        <taxon>Streptophyta</taxon>
        <taxon>Embryophyta</taxon>
        <taxon>Tracheophyta</taxon>
        <taxon>Spermatophyta</taxon>
        <taxon>Magnoliopsida</taxon>
        <taxon>eudicotyledons</taxon>
        <taxon>Gunneridae</taxon>
        <taxon>Pentapetalae</taxon>
        <taxon>rosids</taxon>
        <taxon>fabids</taxon>
        <taxon>Fabales</taxon>
        <taxon>Fabaceae</taxon>
        <taxon>Papilionoideae</taxon>
        <taxon>50 kb inversion clade</taxon>
        <taxon>NPAAA clade</taxon>
        <taxon>Hologalegina</taxon>
        <taxon>IRL clade</taxon>
        <taxon>Trifolieae</taxon>
        <taxon>Trifolium</taxon>
    </lineage>
</organism>
<feature type="region of interest" description="Disordered" evidence="1">
    <location>
        <begin position="169"/>
        <end position="227"/>
    </location>
</feature>